<dbReference type="HOGENOM" id="CLU_161782_3_0_2"/>
<evidence type="ECO:0000313" key="2">
    <source>
        <dbReference type="Proteomes" id="UP000006794"/>
    </source>
</evidence>
<name>F8DEM0_HALXS</name>
<gene>
    <name evidence="1" type="ordered locus">Halxa_0217</name>
</gene>
<dbReference type="InterPro" id="IPR036388">
    <property type="entry name" value="WH-like_DNA-bd_sf"/>
</dbReference>
<keyword evidence="2" id="KW-1185">Reference proteome</keyword>
<sequence>MRRWVPGMDEIDNAIVEFLQELEGADGEPVAQSPALIYRNLVEIRGVLDCAGNTISRHLKKLWQAGLLERLEEDSAHYVLTDLGRRYPDDLPDEERADLEQRLDSL</sequence>
<keyword evidence="1" id="KW-0614">Plasmid</keyword>
<dbReference type="KEGG" id="hxa:Halxa_0217"/>
<dbReference type="AlphaFoldDB" id="F8DEM0"/>
<protein>
    <recommendedName>
        <fullName evidence="3">Transcriptional regulator</fullName>
    </recommendedName>
</protein>
<evidence type="ECO:0000313" key="1">
    <source>
        <dbReference type="EMBL" id="AEH39457.1"/>
    </source>
</evidence>
<dbReference type="Gene3D" id="1.10.10.10">
    <property type="entry name" value="Winged helix-like DNA-binding domain superfamily/Winged helix DNA-binding domain"/>
    <property type="match status" value="1"/>
</dbReference>
<dbReference type="SUPFAM" id="SSF46785">
    <property type="entry name" value="Winged helix' DNA-binding domain"/>
    <property type="match status" value="1"/>
</dbReference>
<dbReference type="Proteomes" id="UP000006794">
    <property type="component" value="Plasmid pHALXA03"/>
</dbReference>
<dbReference type="InterPro" id="IPR036390">
    <property type="entry name" value="WH_DNA-bd_sf"/>
</dbReference>
<accession>F8DEM0</accession>
<geneLocation type="plasmid" evidence="1 2">
    <name>pHALXA03</name>
</geneLocation>
<proteinExistence type="predicted"/>
<evidence type="ECO:0008006" key="3">
    <source>
        <dbReference type="Google" id="ProtNLM"/>
    </source>
</evidence>
<organism evidence="1 2">
    <name type="scientific">Halopiger xanaduensis (strain DSM 18323 / JCM 14033 / SH-6)</name>
    <dbReference type="NCBI Taxonomy" id="797210"/>
    <lineage>
        <taxon>Archaea</taxon>
        <taxon>Methanobacteriati</taxon>
        <taxon>Methanobacteriota</taxon>
        <taxon>Stenosarchaea group</taxon>
        <taxon>Halobacteria</taxon>
        <taxon>Halobacteriales</taxon>
        <taxon>Natrialbaceae</taxon>
        <taxon>Halopiger</taxon>
    </lineage>
</organism>
<reference evidence="2" key="1">
    <citation type="journal article" date="2012" name="Stand. Genomic Sci.">
        <title>Complete genome sequence of Halopiger xanaduensis type strain (SH-6(T)).</title>
        <authorList>
            <person name="Anderson I."/>
            <person name="Tindall B.J."/>
            <person name="Rohde M."/>
            <person name="Lucas S."/>
            <person name="Han J."/>
            <person name="Lapidus A."/>
            <person name="Cheng J.F."/>
            <person name="Goodwin L."/>
            <person name="Pitluck S."/>
            <person name="Peters L."/>
            <person name="Pati A."/>
            <person name="Mikhailova N."/>
            <person name="Pagani I."/>
            <person name="Teshima H."/>
            <person name="Han C."/>
            <person name="Tapia R."/>
            <person name="Land M."/>
            <person name="Woyke T."/>
            <person name="Klenk H.P."/>
            <person name="Kyrpides N."/>
            <person name="Ivanova N."/>
        </authorList>
    </citation>
    <scope>NUCLEOTIDE SEQUENCE [LARGE SCALE GENOMIC DNA]</scope>
    <source>
        <strain evidence="2">DSM 18323 / JCM 14033 / SH-6</strain>
        <plasmid evidence="2">Plasmid pHALXA03</plasmid>
    </source>
</reference>
<dbReference type="EMBL" id="CP002842">
    <property type="protein sequence ID" value="AEH39457.1"/>
    <property type="molecule type" value="Genomic_DNA"/>
</dbReference>